<keyword evidence="4" id="KW-0227">DNA damage</keyword>
<dbReference type="NCBIfam" id="TIGR00622">
    <property type="entry name" value="ssl1"/>
    <property type="match status" value="1"/>
</dbReference>
<dbReference type="InterPro" id="IPR012170">
    <property type="entry name" value="TFIIH_SSL1/p44"/>
</dbReference>
<dbReference type="Proteomes" id="UP000682733">
    <property type="component" value="Unassembled WGS sequence"/>
</dbReference>
<keyword evidence="11" id="KW-0812">Transmembrane</keyword>
<gene>
    <name evidence="14" type="ORF">GPM918_LOCUS5200</name>
    <name evidence="13" type="ORF">OVA965_LOCUS3537</name>
    <name evidence="16" type="ORF">SRO942_LOCUS5200</name>
    <name evidence="15" type="ORF">TMI583_LOCUS3536</name>
</gene>
<keyword evidence="11" id="KW-0472">Membrane</keyword>
<evidence type="ECO:0000259" key="12">
    <source>
        <dbReference type="PROSITE" id="PS50234"/>
    </source>
</evidence>
<accession>A0A813VAH6</accession>
<dbReference type="InterPro" id="IPR002347">
    <property type="entry name" value="SDR_fam"/>
</dbReference>
<evidence type="ECO:0000313" key="17">
    <source>
        <dbReference type="Proteomes" id="UP000663829"/>
    </source>
</evidence>
<organism evidence="14 17">
    <name type="scientific">Didymodactylos carnosus</name>
    <dbReference type="NCBI Taxonomy" id="1234261"/>
    <lineage>
        <taxon>Eukaryota</taxon>
        <taxon>Metazoa</taxon>
        <taxon>Spiralia</taxon>
        <taxon>Gnathifera</taxon>
        <taxon>Rotifera</taxon>
        <taxon>Eurotatoria</taxon>
        <taxon>Bdelloidea</taxon>
        <taxon>Philodinida</taxon>
        <taxon>Philodinidae</taxon>
        <taxon>Didymodactylos</taxon>
    </lineage>
</organism>
<keyword evidence="10" id="KW-0539">Nucleus</keyword>
<dbReference type="EMBL" id="CAJOBC010000742">
    <property type="protein sequence ID" value="CAF3621006.1"/>
    <property type="molecule type" value="Genomic_DNA"/>
</dbReference>
<evidence type="ECO:0000256" key="4">
    <source>
        <dbReference type="ARBA" id="ARBA00022763"/>
    </source>
</evidence>
<feature type="transmembrane region" description="Helical" evidence="11">
    <location>
        <begin position="582"/>
        <end position="604"/>
    </location>
</feature>
<feature type="domain" description="VWFA" evidence="12">
    <location>
        <begin position="58"/>
        <end position="247"/>
    </location>
</feature>
<dbReference type="Gene3D" id="3.40.50.410">
    <property type="entry name" value="von Willebrand factor, type A domain"/>
    <property type="match status" value="1"/>
</dbReference>
<dbReference type="FunFam" id="3.40.50.410:FF:000015">
    <property type="entry name" value="General transcription factor IIH subunit 2"/>
    <property type="match status" value="1"/>
</dbReference>
<keyword evidence="17" id="KW-1185">Reference proteome</keyword>
<name>A0A813VAH6_9BILA</name>
<sequence>MDENEDQYRWETGYERTWEVIQEDESGSISATVNAINQKNRRNELAQIPNVRLGMMRHLYVVLDMSEAMKDQDLRPTRLFCAIELLKEFVSMYFDSNPISQIGILVTKKKRVEKISELAGNPRSHINLLEQLRYQDCEGESSIQNALELGLQTLKHMPKYSSREMLFVLGSLTTCDPGNISQTIKLCKENEIRCSVISLSAEVRIFRKLCTDTKGLYHVIMDSTHFQELLQIHSRPLPALTKFESSLVRMGFPKYRVCSSESQTGNSPTTTTSLTNKQEKASMCMCHLEQRDGSTGFSISGYFCPTCESKYCELPTECSVCHLTLVSAPHLARSYHFLFFVEQFIEIPRNSSTISNGNAHEHNQDETNHTVNGGGSGIGLEITRQLGLHGCKVAVMGRRADVLKSAVDSLSSEGITAIATPGDVRSNDDAVRAVQQTVEKYGQLDILVNSAAGNFLSAAEDLSPKGFRTVMEIDAIGVFTMCHATFSELRKSNNANIINISANLQYPATWYQVHASAAKAAIDSITRSLALEWGEYKIRVNGIVPGLISGTPGFTKLGGDILDTNLLTETSPLGRPGEKHEVAMGVVYLCSTAGSFITGHIMFIDGGNWLMKPKLAARDVIKAFSRNVEKKSRQEGLPDTYVKCKL</sequence>
<keyword evidence="11" id="KW-1133">Transmembrane helix</keyword>
<evidence type="ECO:0000256" key="5">
    <source>
        <dbReference type="ARBA" id="ARBA00022771"/>
    </source>
</evidence>
<dbReference type="Gene3D" id="3.40.50.720">
    <property type="entry name" value="NAD(P)-binding Rossmann-like Domain"/>
    <property type="match status" value="1"/>
</dbReference>
<keyword evidence="7" id="KW-0805">Transcription regulation</keyword>
<dbReference type="SUPFAM" id="SSF51735">
    <property type="entry name" value="NAD(P)-binding Rossmann-fold domains"/>
    <property type="match status" value="1"/>
</dbReference>
<evidence type="ECO:0000313" key="13">
    <source>
        <dbReference type="EMBL" id="CAF0779696.1"/>
    </source>
</evidence>
<dbReference type="Proteomes" id="UP000677228">
    <property type="component" value="Unassembled WGS sequence"/>
</dbReference>
<evidence type="ECO:0000256" key="8">
    <source>
        <dbReference type="ARBA" id="ARBA00023163"/>
    </source>
</evidence>
<comment type="similarity">
    <text evidence="2">Belongs to the GTF2H2 family.</text>
</comment>
<dbReference type="SUPFAM" id="SSF53300">
    <property type="entry name" value="vWA-like"/>
    <property type="match status" value="1"/>
</dbReference>
<evidence type="ECO:0000313" key="16">
    <source>
        <dbReference type="EMBL" id="CAF3621006.1"/>
    </source>
</evidence>
<dbReference type="Pfam" id="PF04056">
    <property type="entry name" value="Ssl1"/>
    <property type="match status" value="1"/>
</dbReference>
<dbReference type="GO" id="GO:0008270">
    <property type="term" value="F:zinc ion binding"/>
    <property type="evidence" value="ECO:0007669"/>
    <property type="project" value="UniProtKB-KW"/>
</dbReference>
<evidence type="ECO:0000313" key="15">
    <source>
        <dbReference type="EMBL" id="CAF3561186.1"/>
    </source>
</evidence>
<dbReference type="EMBL" id="CAJNOK010000858">
    <property type="protein sequence ID" value="CAF0779696.1"/>
    <property type="molecule type" value="Genomic_DNA"/>
</dbReference>
<dbReference type="InterPro" id="IPR036465">
    <property type="entry name" value="vWFA_dom_sf"/>
</dbReference>
<proteinExistence type="inferred from homology"/>
<evidence type="ECO:0000313" key="14">
    <source>
        <dbReference type="EMBL" id="CAF0833895.1"/>
    </source>
</evidence>
<evidence type="ECO:0000256" key="9">
    <source>
        <dbReference type="ARBA" id="ARBA00023204"/>
    </source>
</evidence>
<comment type="caution">
    <text evidence="14">The sequence shown here is derived from an EMBL/GenBank/DDBJ whole genome shotgun (WGS) entry which is preliminary data.</text>
</comment>
<dbReference type="Proteomes" id="UP000663829">
    <property type="component" value="Unassembled WGS sequence"/>
</dbReference>
<evidence type="ECO:0000256" key="3">
    <source>
        <dbReference type="ARBA" id="ARBA00022723"/>
    </source>
</evidence>
<dbReference type="GO" id="GO:0006289">
    <property type="term" value="P:nucleotide-excision repair"/>
    <property type="evidence" value="ECO:0007669"/>
    <property type="project" value="InterPro"/>
</dbReference>
<dbReference type="Pfam" id="PF13561">
    <property type="entry name" value="adh_short_C2"/>
    <property type="match status" value="1"/>
</dbReference>
<comment type="subcellular location">
    <subcellularLocation>
        <location evidence="1">Nucleus</location>
    </subcellularLocation>
</comment>
<dbReference type="GO" id="GO:0000439">
    <property type="term" value="C:transcription factor TFIIH core complex"/>
    <property type="evidence" value="ECO:0007669"/>
    <property type="project" value="InterPro"/>
</dbReference>
<evidence type="ECO:0000256" key="11">
    <source>
        <dbReference type="SAM" id="Phobius"/>
    </source>
</evidence>
<dbReference type="PANTHER" id="PTHR12695:SF2">
    <property type="entry name" value="GENERAL TRANSCRIPTION FACTOR IIH SUBUNIT 2-RELATED"/>
    <property type="match status" value="1"/>
</dbReference>
<dbReference type="PANTHER" id="PTHR12695">
    <property type="entry name" value="GENERAL TRANSCRIPTION FACTOR IIH SUBUNIT 2"/>
    <property type="match status" value="1"/>
</dbReference>
<dbReference type="Proteomes" id="UP000681722">
    <property type="component" value="Unassembled WGS sequence"/>
</dbReference>
<dbReference type="PRINTS" id="PR00081">
    <property type="entry name" value="GDHRDH"/>
</dbReference>
<keyword evidence="6" id="KW-0862">Zinc</keyword>
<keyword evidence="3" id="KW-0479">Metal-binding</keyword>
<keyword evidence="5" id="KW-0863">Zinc-finger</keyword>
<protein>
    <recommendedName>
        <fullName evidence="12">VWFA domain-containing protein</fullName>
    </recommendedName>
</protein>
<dbReference type="GO" id="GO:0005675">
    <property type="term" value="C:transcription factor TFIIH holo complex"/>
    <property type="evidence" value="ECO:0007669"/>
    <property type="project" value="TreeGrafter"/>
</dbReference>
<dbReference type="CDD" id="cd05369">
    <property type="entry name" value="TER_DECR_SDR_a"/>
    <property type="match status" value="1"/>
</dbReference>
<dbReference type="InterPro" id="IPR002035">
    <property type="entry name" value="VWF_A"/>
</dbReference>
<dbReference type="InterPro" id="IPR007198">
    <property type="entry name" value="Ssl1-like"/>
</dbReference>
<dbReference type="CDD" id="cd01453">
    <property type="entry name" value="vWA_transcription_factor_IIH_type"/>
    <property type="match status" value="1"/>
</dbReference>
<evidence type="ECO:0000256" key="10">
    <source>
        <dbReference type="ARBA" id="ARBA00023242"/>
    </source>
</evidence>
<dbReference type="EMBL" id="CAJNOQ010000742">
    <property type="protein sequence ID" value="CAF0833895.1"/>
    <property type="molecule type" value="Genomic_DNA"/>
</dbReference>
<dbReference type="PROSITE" id="PS50234">
    <property type="entry name" value="VWFA"/>
    <property type="match status" value="1"/>
</dbReference>
<evidence type="ECO:0000256" key="2">
    <source>
        <dbReference type="ARBA" id="ARBA00006092"/>
    </source>
</evidence>
<keyword evidence="9" id="KW-0234">DNA repair</keyword>
<evidence type="ECO:0000256" key="6">
    <source>
        <dbReference type="ARBA" id="ARBA00022833"/>
    </source>
</evidence>
<dbReference type="GO" id="GO:0006357">
    <property type="term" value="P:regulation of transcription by RNA polymerase II"/>
    <property type="evidence" value="ECO:0007669"/>
    <property type="project" value="TreeGrafter"/>
</dbReference>
<reference evidence="14" key="1">
    <citation type="submission" date="2021-02" db="EMBL/GenBank/DDBJ databases">
        <authorList>
            <person name="Nowell W R."/>
        </authorList>
    </citation>
    <scope>NUCLEOTIDE SEQUENCE</scope>
</reference>
<dbReference type="InterPro" id="IPR036291">
    <property type="entry name" value="NAD(P)-bd_dom_sf"/>
</dbReference>
<dbReference type="EMBL" id="CAJOBA010000858">
    <property type="protein sequence ID" value="CAF3561186.1"/>
    <property type="molecule type" value="Genomic_DNA"/>
</dbReference>
<dbReference type="SMART" id="SM00327">
    <property type="entry name" value="VWA"/>
    <property type="match status" value="1"/>
</dbReference>
<evidence type="ECO:0000256" key="1">
    <source>
        <dbReference type="ARBA" id="ARBA00004123"/>
    </source>
</evidence>
<keyword evidence="8" id="KW-0804">Transcription</keyword>
<dbReference type="AlphaFoldDB" id="A0A813VAH6"/>
<dbReference type="GO" id="GO:0006351">
    <property type="term" value="P:DNA-templated transcription"/>
    <property type="evidence" value="ECO:0007669"/>
    <property type="project" value="InterPro"/>
</dbReference>
<evidence type="ECO:0000256" key="7">
    <source>
        <dbReference type="ARBA" id="ARBA00023015"/>
    </source>
</evidence>
<dbReference type="OrthoDB" id="284275at2759"/>